<feature type="domain" description="Roadblock/LAMTOR2" evidence="1">
    <location>
        <begin position="1"/>
        <end position="81"/>
    </location>
</feature>
<sequence>MPGVRHALVVSGDGLRVAASEGMSDALGDQLSAAASGLLSLANGAARLLDDGAVTQTIVETAGGYLFVTPISAGATLAVHADRSCDIGMVGYEMTMLAARAGHALTPQARVGEGTR</sequence>
<evidence type="ECO:0000259" key="1">
    <source>
        <dbReference type="SMART" id="SM00960"/>
    </source>
</evidence>
<dbReference type="InterPro" id="IPR004942">
    <property type="entry name" value="Roadblock/LAMTOR2_dom"/>
</dbReference>
<dbReference type="InterPro" id="IPR053141">
    <property type="entry name" value="Mycobact_SerProt_Inhib_Rv3364c"/>
</dbReference>
<gene>
    <name evidence="2" type="ORF">PSU4_39300</name>
</gene>
<evidence type="ECO:0000313" key="2">
    <source>
        <dbReference type="EMBL" id="GEL24976.1"/>
    </source>
</evidence>
<dbReference type="OrthoDB" id="5187023at2"/>
<dbReference type="AlphaFoldDB" id="A0A511DJJ7"/>
<dbReference type="EMBL" id="BJVJ01000043">
    <property type="protein sequence ID" value="GEL24976.1"/>
    <property type="molecule type" value="Genomic_DNA"/>
</dbReference>
<dbReference type="PANTHER" id="PTHR36222:SF1">
    <property type="entry name" value="SERINE PROTEASE INHIBITOR RV3364C"/>
    <property type="match status" value="1"/>
</dbReference>
<keyword evidence="3" id="KW-1185">Reference proteome</keyword>
<reference evidence="2 3" key="1">
    <citation type="submission" date="2019-07" db="EMBL/GenBank/DDBJ databases">
        <title>Whole genome shotgun sequence of Pseudonocardia sulfidoxydans NBRC 16205.</title>
        <authorList>
            <person name="Hosoyama A."/>
            <person name="Uohara A."/>
            <person name="Ohji S."/>
            <person name="Ichikawa N."/>
        </authorList>
    </citation>
    <scope>NUCLEOTIDE SEQUENCE [LARGE SCALE GENOMIC DNA]</scope>
    <source>
        <strain evidence="2 3">NBRC 16205</strain>
    </source>
</reference>
<name>A0A511DJJ7_9PSEU</name>
<dbReference type="PANTHER" id="PTHR36222">
    <property type="entry name" value="SERINE PROTEASE INHIBITOR RV3364C"/>
    <property type="match status" value="1"/>
</dbReference>
<dbReference type="Gene3D" id="3.30.450.30">
    <property type="entry name" value="Dynein light chain 2a, cytoplasmic"/>
    <property type="match status" value="1"/>
</dbReference>
<dbReference type="SMART" id="SM00960">
    <property type="entry name" value="Robl_LC7"/>
    <property type="match status" value="1"/>
</dbReference>
<dbReference type="Proteomes" id="UP000321685">
    <property type="component" value="Unassembled WGS sequence"/>
</dbReference>
<comment type="caution">
    <text evidence="2">The sequence shown here is derived from an EMBL/GenBank/DDBJ whole genome shotgun (WGS) entry which is preliminary data.</text>
</comment>
<accession>A0A511DJJ7</accession>
<dbReference type="SUPFAM" id="SSF103196">
    <property type="entry name" value="Roadblock/LC7 domain"/>
    <property type="match status" value="1"/>
</dbReference>
<evidence type="ECO:0000313" key="3">
    <source>
        <dbReference type="Proteomes" id="UP000321685"/>
    </source>
</evidence>
<dbReference type="Pfam" id="PF03259">
    <property type="entry name" value="Robl_LC7"/>
    <property type="match status" value="1"/>
</dbReference>
<organism evidence="2 3">
    <name type="scientific">Pseudonocardia sulfidoxydans NBRC 16205</name>
    <dbReference type="NCBI Taxonomy" id="1223511"/>
    <lineage>
        <taxon>Bacteria</taxon>
        <taxon>Bacillati</taxon>
        <taxon>Actinomycetota</taxon>
        <taxon>Actinomycetes</taxon>
        <taxon>Pseudonocardiales</taxon>
        <taxon>Pseudonocardiaceae</taxon>
        <taxon>Pseudonocardia</taxon>
    </lineage>
</organism>
<proteinExistence type="predicted"/>
<protein>
    <submittedName>
        <fullName evidence="2">Dynein regulation protein LC7</fullName>
    </submittedName>
</protein>